<sequence length="61" mass="7522">MKINVHVKTNKIGSDCELEFEIDDDDLKDISDEEREDYIDRIAWDYVFENFIDWNWYEVED</sequence>
<evidence type="ECO:0000313" key="2">
    <source>
        <dbReference type="EMBL" id="HBH1541647.1"/>
    </source>
</evidence>
<feature type="domain" description="DUF7167" evidence="1">
    <location>
        <begin position="1"/>
        <end position="61"/>
    </location>
</feature>
<gene>
    <name evidence="2" type="ORF">KRM00_001113</name>
</gene>
<reference evidence="2" key="1">
    <citation type="journal article" date="2018" name="Genome Biol.">
        <title>SKESA: strategic k-mer extension for scrupulous assemblies.</title>
        <authorList>
            <person name="Souvorov A."/>
            <person name="Agarwala R."/>
            <person name="Lipman D.J."/>
        </authorList>
    </citation>
    <scope>NUCLEOTIDE SEQUENCE</scope>
    <source>
        <strain evidence="2">HN1000</strain>
    </source>
</reference>
<proteinExistence type="predicted"/>
<dbReference type="Pfam" id="PF23768">
    <property type="entry name" value="DUF7167"/>
    <property type="match status" value="1"/>
</dbReference>
<evidence type="ECO:0000259" key="1">
    <source>
        <dbReference type="Pfam" id="PF23768"/>
    </source>
</evidence>
<comment type="caution">
    <text evidence="2">The sequence shown here is derived from an EMBL/GenBank/DDBJ whole genome shotgun (WGS) entry which is preliminary data.</text>
</comment>
<evidence type="ECO:0000313" key="3">
    <source>
        <dbReference type="Proteomes" id="UP000878956"/>
    </source>
</evidence>
<dbReference type="Proteomes" id="UP000878956">
    <property type="component" value="Unassembled WGS sequence"/>
</dbReference>
<dbReference type="RefSeq" id="WP_074105786.1">
    <property type="nucleotide sequence ID" value="NZ_BING01000001.1"/>
</dbReference>
<dbReference type="InterPro" id="IPR055591">
    <property type="entry name" value="DUF7167"/>
</dbReference>
<protein>
    <recommendedName>
        <fullName evidence="1">DUF7167 domain-containing protein</fullName>
    </recommendedName>
</protein>
<dbReference type="EMBL" id="DAEPXK010000008">
    <property type="protein sequence ID" value="HBH1541647.1"/>
    <property type="molecule type" value="Genomic_DNA"/>
</dbReference>
<name>A0AAN5VKE9_CLODI</name>
<organism evidence="2 3">
    <name type="scientific">Clostridioides difficile</name>
    <name type="common">Peptoclostridium difficile</name>
    <dbReference type="NCBI Taxonomy" id="1496"/>
    <lineage>
        <taxon>Bacteria</taxon>
        <taxon>Bacillati</taxon>
        <taxon>Bacillota</taxon>
        <taxon>Clostridia</taxon>
        <taxon>Peptostreptococcales</taxon>
        <taxon>Peptostreptococcaceae</taxon>
        <taxon>Clostridioides</taxon>
    </lineage>
</organism>
<dbReference type="AlphaFoldDB" id="A0AAN5VKE9"/>
<accession>A0AAN5VKE9</accession>
<reference evidence="2" key="2">
    <citation type="submission" date="2021-06" db="EMBL/GenBank/DDBJ databases">
        <authorList>
            <consortium name="NCBI Pathogen Detection Project"/>
        </authorList>
    </citation>
    <scope>NUCLEOTIDE SEQUENCE</scope>
    <source>
        <strain evidence="2">HN1000</strain>
    </source>
</reference>